<comment type="caution">
    <text evidence="1">The sequence shown here is derived from an EMBL/GenBank/DDBJ whole genome shotgun (WGS) entry which is preliminary data.</text>
</comment>
<gene>
    <name evidence="1" type="ORF">N7530_005922</name>
</gene>
<dbReference type="Proteomes" id="UP001147760">
    <property type="component" value="Unassembled WGS sequence"/>
</dbReference>
<evidence type="ECO:0000313" key="1">
    <source>
        <dbReference type="EMBL" id="KAJ5480413.1"/>
    </source>
</evidence>
<reference evidence="1" key="2">
    <citation type="journal article" date="2023" name="IMA Fungus">
        <title>Comparative genomic study of the Penicillium genus elucidates a diverse pangenome and 15 lateral gene transfer events.</title>
        <authorList>
            <person name="Petersen C."/>
            <person name="Sorensen T."/>
            <person name="Nielsen M.R."/>
            <person name="Sondergaard T.E."/>
            <person name="Sorensen J.L."/>
            <person name="Fitzpatrick D.A."/>
            <person name="Frisvad J.C."/>
            <person name="Nielsen K.L."/>
        </authorList>
    </citation>
    <scope>NUCLEOTIDE SEQUENCE</scope>
    <source>
        <strain evidence="1">IBT 17660</strain>
    </source>
</reference>
<name>A0A9X0BRZ3_9EURO</name>
<accession>A0A9X0BRZ3</accession>
<protein>
    <submittedName>
        <fullName evidence="1">Uncharacterized protein</fullName>
    </submittedName>
</protein>
<dbReference type="AlphaFoldDB" id="A0A9X0BRZ3"/>
<sequence>MHGTQGAFEGSAFRSVTSDFILGTDMGASFVPGYRNPLIFGYTEYTYEASHKKSRREKGKNEITDEEMTKKRNDKHLVFPGLSEIC</sequence>
<evidence type="ECO:0000313" key="2">
    <source>
        <dbReference type="Proteomes" id="UP001147760"/>
    </source>
</evidence>
<proteinExistence type="predicted"/>
<organism evidence="1 2">
    <name type="scientific">Penicillium desertorum</name>
    <dbReference type="NCBI Taxonomy" id="1303715"/>
    <lineage>
        <taxon>Eukaryota</taxon>
        <taxon>Fungi</taxon>
        <taxon>Dikarya</taxon>
        <taxon>Ascomycota</taxon>
        <taxon>Pezizomycotina</taxon>
        <taxon>Eurotiomycetes</taxon>
        <taxon>Eurotiomycetidae</taxon>
        <taxon>Eurotiales</taxon>
        <taxon>Aspergillaceae</taxon>
        <taxon>Penicillium</taxon>
    </lineage>
</organism>
<dbReference type="EMBL" id="JAPWDO010000003">
    <property type="protein sequence ID" value="KAJ5480413.1"/>
    <property type="molecule type" value="Genomic_DNA"/>
</dbReference>
<keyword evidence="2" id="KW-1185">Reference proteome</keyword>
<reference evidence="1" key="1">
    <citation type="submission" date="2022-12" db="EMBL/GenBank/DDBJ databases">
        <authorList>
            <person name="Petersen C."/>
        </authorList>
    </citation>
    <scope>NUCLEOTIDE SEQUENCE</scope>
    <source>
        <strain evidence="1">IBT 17660</strain>
    </source>
</reference>